<dbReference type="OrthoDB" id="4350291at2"/>
<dbReference type="EMBL" id="VIWY01000002">
    <property type="protein sequence ID" value="TWG24247.1"/>
    <property type="molecule type" value="Genomic_DNA"/>
</dbReference>
<keyword evidence="1" id="KW-0812">Transmembrane</keyword>
<keyword evidence="1" id="KW-0472">Membrane</keyword>
<protein>
    <recommendedName>
        <fullName evidence="4">Integral membrane protein</fullName>
    </recommendedName>
</protein>
<feature type="transmembrane region" description="Helical" evidence="1">
    <location>
        <begin position="318"/>
        <end position="338"/>
    </location>
</feature>
<feature type="transmembrane region" description="Helical" evidence="1">
    <location>
        <begin position="268"/>
        <end position="287"/>
    </location>
</feature>
<dbReference type="Proteomes" id="UP000320239">
    <property type="component" value="Unassembled WGS sequence"/>
</dbReference>
<feature type="transmembrane region" description="Helical" evidence="1">
    <location>
        <begin position="242"/>
        <end position="261"/>
    </location>
</feature>
<feature type="transmembrane region" description="Helical" evidence="1">
    <location>
        <begin position="42"/>
        <end position="65"/>
    </location>
</feature>
<keyword evidence="3" id="KW-1185">Reference proteome</keyword>
<evidence type="ECO:0000256" key="1">
    <source>
        <dbReference type="SAM" id="Phobius"/>
    </source>
</evidence>
<comment type="caution">
    <text evidence="2">The sequence shown here is derived from an EMBL/GenBank/DDBJ whole genome shotgun (WGS) entry which is preliminary data.</text>
</comment>
<proteinExistence type="predicted"/>
<organism evidence="2 3">
    <name type="scientific">Actinoplanes teichomyceticus</name>
    <dbReference type="NCBI Taxonomy" id="1867"/>
    <lineage>
        <taxon>Bacteria</taxon>
        <taxon>Bacillati</taxon>
        <taxon>Actinomycetota</taxon>
        <taxon>Actinomycetes</taxon>
        <taxon>Micromonosporales</taxon>
        <taxon>Micromonosporaceae</taxon>
        <taxon>Actinoplanes</taxon>
    </lineage>
</organism>
<sequence>MADAEASAAERELALLRAENERLRALLAARPPAQRRRRGGRWALATTLLLAGCLLLPVGAVALWARAVVFDTDRYVGATAPLARDPAVQDAVADRITAEVVAVLHVDGITTRVLDALVKQGAPAELAVLRRPVVEAVQSFARAQIGDVVRSDRFVRAWEQANRAAHEGLVAALRGTGDGVIGIQDGTVSVDLGAFLAMIKPQLVAAGVPFADRIPAVSLTFPIVQSAQIPRIQRAAGLLDTLAVPSVVLALLLLVVAIGVAPGRRRMLAVAGFGTAAVLLALLGALALGRGYYLRHLPAGGIASGAAAAVWDALVGQLRLRVLAVVAAGLTIGLGGWLTGPGRAARELRAGAGWLLVALRLGARRLGWGSTVADRWVAAHATALRTAAVLLVVTVYALWTRPTGAVVLGLALALLALVAVIELLRTGTKPPVAGPAARPAR</sequence>
<name>A0A561WK52_ACTTI</name>
<keyword evidence="1" id="KW-1133">Transmembrane helix</keyword>
<evidence type="ECO:0008006" key="4">
    <source>
        <dbReference type="Google" id="ProtNLM"/>
    </source>
</evidence>
<feature type="transmembrane region" description="Helical" evidence="1">
    <location>
        <begin position="375"/>
        <end position="399"/>
    </location>
</feature>
<gene>
    <name evidence="2" type="ORF">FHX34_102800</name>
</gene>
<feature type="transmembrane region" description="Helical" evidence="1">
    <location>
        <begin position="405"/>
        <end position="424"/>
    </location>
</feature>
<evidence type="ECO:0000313" key="3">
    <source>
        <dbReference type="Proteomes" id="UP000320239"/>
    </source>
</evidence>
<dbReference type="AlphaFoldDB" id="A0A561WK52"/>
<evidence type="ECO:0000313" key="2">
    <source>
        <dbReference type="EMBL" id="TWG24247.1"/>
    </source>
</evidence>
<accession>A0A561WK52</accession>
<feature type="transmembrane region" description="Helical" evidence="1">
    <location>
        <begin position="293"/>
        <end position="311"/>
    </location>
</feature>
<dbReference type="RefSeq" id="WP_122977399.1">
    <property type="nucleotide sequence ID" value="NZ_BOMX01000077.1"/>
</dbReference>
<reference evidence="2 3" key="1">
    <citation type="submission" date="2019-06" db="EMBL/GenBank/DDBJ databases">
        <title>Sequencing the genomes of 1000 actinobacteria strains.</title>
        <authorList>
            <person name="Klenk H.-P."/>
        </authorList>
    </citation>
    <scope>NUCLEOTIDE SEQUENCE [LARGE SCALE GENOMIC DNA]</scope>
    <source>
        <strain evidence="2 3">DSM 43866</strain>
    </source>
</reference>